<evidence type="ECO:0000256" key="1">
    <source>
        <dbReference type="SAM" id="MobiDB-lite"/>
    </source>
</evidence>
<dbReference type="Proteomes" id="UP000607653">
    <property type="component" value="Unassembled WGS sequence"/>
</dbReference>
<dbReference type="EMBL" id="DUZY01000003">
    <property type="protein sequence ID" value="DAD31615.1"/>
    <property type="molecule type" value="Genomic_DNA"/>
</dbReference>
<feature type="region of interest" description="Disordered" evidence="1">
    <location>
        <begin position="1"/>
        <end position="21"/>
    </location>
</feature>
<evidence type="ECO:0000313" key="2">
    <source>
        <dbReference type="EMBL" id="DAD31615.1"/>
    </source>
</evidence>
<evidence type="ECO:0000313" key="3">
    <source>
        <dbReference type="Proteomes" id="UP000607653"/>
    </source>
</evidence>
<protein>
    <submittedName>
        <fullName evidence="2">Uncharacterized protein</fullName>
    </submittedName>
</protein>
<name>A0A822YKW2_NELNU</name>
<proteinExistence type="predicted"/>
<organism evidence="2 3">
    <name type="scientific">Nelumbo nucifera</name>
    <name type="common">Sacred lotus</name>
    <dbReference type="NCBI Taxonomy" id="4432"/>
    <lineage>
        <taxon>Eukaryota</taxon>
        <taxon>Viridiplantae</taxon>
        <taxon>Streptophyta</taxon>
        <taxon>Embryophyta</taxon>
        <taxon>Tracheophyta</taxon>
        <taxon>Spermatophyta</taxon>
        <taxon>Magnoliopsida</taxon>
        <taxon>Proteales</taxon>
        <taxon>Nelumbonaceae</taxon>
        <taxon>Nelumbo</taxon>
    </lineage>
</organism>
<gene>
    <name evidence="2" type="ORF">HUJ06_010466</name>
</gene>
<dbReference type="AlphaFoldDB" id="A0A822YKW2"/>
<accession>A0A822YKW2</accession>
<comment type="caution">
    <text evidence="2">The sequence shown here is derived from an EMBL/GenBank/DDBJ whole genome shotgun (WGS) entry which is preliminary data.</text>
</comment>
<reference evidence="2 3" key="1">
    <citation type="journal article" date="2020" name="Mol. Biol. Evol.">
        <title>Distinct Expression and Methylation Patterns for Genes with Different Fates following a Single Whole-Genome Duplication in Flowering Plants.</title>
        <authorList>
            <person name="Shi T."/>
            <person name="Rahmani R.S."/>
            <person name="Gugger P.F."/>
            <person name="Wang M."/>
            <person name="Li H."/>
            <person name="Zhang Y."/>
            <person name="Li Z."/>
            <person name="Wang Q."/>
            <person name="Van de Peer Y."/>
            <person name="Marchal K."/>
            <person name="Chen J."/>
        </authorList>
    </citation>
    <scope>NUCLEOTIDE SEQUENCE [LARGE SCALE GENOMIC DNA]</scope>
    <source>
        <tissue evidence="2">Leaf</tissue>
    </source>
</reference>
<sequence>MADDKAKKEKNGKRKSAIDAR</sequence>
<keyword evidence="3" id="KW-1185">Reference proteome</keyword>